<dbReference type="Proteomes" id="UP001497392">
    <property type="component" value="Unassembled WGS sequence"/>
</dbReference>
<gene>
    <name evidence="2" type="primary">g9751</name>
    <name evidence="2" type="ORF">VP750_LOCUS8784</name>
</gene>
<proteinExistence type="predicted"/>
<evidence type="ECO:0000313" key="3">
    <source>
        <dbReference type="Proteomes" id="UP001497392"/>
    </source>
</evidence>
<dbReference type="EMBL" id="CAXHTA020000016">
    <property type="protein sequence ID" value="CAL5226878.1"/>
    <property type="molecule type" value="Genomic_DNA"/>
</dbReference>
<reference evidence="2 3" key="1">
    <citation type="submission" date="2024-06" db="EMBL/GenBank/DDBJ databases">
        <authorList>
            <person name="Kraege A."/>
            <person name="Thomma B."/>
        </authorList>
    </citation>
    <scope>NUCLEOTIDE SEQUENCE [LARGE SCALE GENOMIC DNA]</scope>
</reference>
<protein>
    <submittedName>
        <fullName evidence="2">G9751 protein</fullName>
    </submittedName>
</protein>
<name>A0ABP1G8A7_9CHLO</name>
<evidence type="ECO:0000256" key="1">
    <source>
        <dbReference type="SAM" id="MobiDB-lite"/>
    </source>
</evidence>
<sequence>MNAENVTRPFTYSVRAGKKTLRDFQECRKFLDPSAVDERGSIGSSTAYRKRHKKDGKENHVMGQPSLLLPTTCTQHEGALDIGSSLGPSREIQTPLVAHKMSVLQSASLEDNPCTGVSLVTPLDQQSKGQRLAMNTLGSSISTGLAFTPGLHATPITEEAPRPIGRSESPVVPKNLIGADSPGISDLPDIATHAEGQPSAEGAPCIGELTHKAEAKSRQLEPCDSDASAQHALYLHADDNVDLCNGHKAGDCNTAEASPQTAQAATLPLEAAGQMDTTPPAMQQLSLAPSPACQQSTTGAGVPIQPLPWREQPAAAAVLAIPCLDTTRVAKISPAAPAVHGSQKKKEAKIEALSTAPPAVHAEPLTQQLLQPSQRTAPKTIAIIDLTIAPYKDAVGGLWREKWGWSRPIPKTTEAKAAHQRTCRLEARFLEGCRNLMRLQCDSDRSWQELARQ</sequence>
<evidence type="ECO:0000313" key="2">
    <source>
        <dbReference type="EMBL" id="CAL5226878.1"/>
    </source>
</evidence>
<accession>A0ABP1G8A7</accession>
<comment type="caution">
    <text evidence="2">The sequence shown here is derived from an EMBL/GenBank/DDBJ whole genome shotgun (WGS) entry which is preliminary data.</text>
</comment>
<feature type="region of interest" description="Disordered" evidence="1">
    <location>
        <begin position="37"/>
        <end position="64"/>
    </location>
</feature>
<keyword evidence="3" id="KW-1185">Reference proteome</keyword>
<organism evidence="2 3">
    <name type="scientific">Coccomyxa viridis</name>
    <dbReference type="NCBI Taxonomy" id="1274662"/>
    <lineage>
        <taxon>Eukaryota</taxon>
        <taxon>Viridiplantae</taxon>
        <taxon>Chlorophyta</taxon>
        <taxon>core chlorophytes</taxon>
        <taxon>Trebouxiophyceae</taxon>
        <taxon>Trebouxiophyceae incertae sedis</taxon>
        <taxon>Coccomyxaceae</taxon>
        <taxon>Coccomyxa</taxon>
    </lineage>
</organism>